<evidence type="ECO:0000313" key="2">
    <source>
        <dbReference type="Proteomes" id="UP000483820"/>
    </source>
</evidence>
<dbReference type="Proteomes" id="UP000483820">
    <property type="component" value="Chromosome II"/>
</dbReference>
<gene>
    <name evidence="1" type="ORF">GCK72_008106</name>
</gene>
<dbReference type="KEGG" id="crq:GCK72_008106"/>
<sequence length="176" mass="20757">MQSHMLLCPGPKYPYGKEIGCSQCYYTSQFPKRMIEHLKLHRNGSLTCEMCMQKFDDKHTLYRHRKTERLQTVHDYICRDLVPHFQPMDYSKYPELDPVVWYAGVTMESTSAGNTQKLTSEQDKKIMSYEVKREDVKTARLQIDESWDGEDYEKCLDRLFTEPAQLADDNLPNIPF</sequence>
<name>A0A6A5HNG8_CAERE</name>
<dbReference type="GeneID" id="9817682"/>
<dbReference type="RefSeq" id="XP_003105801.2">
    <property type="nucleotide sequence ID" value="XM_003105753.2"/>
</dbReference>
<dbReference type="CTD" id="9817682"/>
<dbReference type="EMBL" id="WUAV01000002">
    <property type="protein sequence ID" value="KAF1768144.1"/>
    <property type="molecule type" value="Genomic_DNA"/>
</dbReference>
<accession>A0A6A5HNG8</accession>
<evidence type="ECO:0000313" key="1">
    <source>
        <dbReference type="EMBL" id="KAF1768144.1"/>
    </source>
</evidence>
<proteinExistence type="predicted"/>
<dbReference type="AlphaFoldDB" id="A0A6A5HNG8"/>
<reference evidence="1 2" key="1">
    <citation type="submission" date="2019-12" db="EMBL/GenBank/DDBJ databases">
        <title>Chromosome-level assembly of the Caenorhabditis remanei genome.</title>
        <authorList>
            <person name="Teterina A.A."/>
            <person name="Willis J.H."/>
            <person name="Phillips P.C."/>
        </authorList>
    </citation>
    <scope>NUCLEOTIDE SEQUENCE [LARGE SCALE GENOMIC DNA]</scope>
    <source>
        <strain evidence="1 2">PX506</strain>
        <tissue evidence="1">Whole organism</tissue>
    </source>
</reference>
<organism evidence="1 2">
    <name type="scientific">Caenorhabditis remanei</name>
    <name type="common">Caenorhabditis vulgaris</name>
    <dbReference type="NCBI Taxonomy" id="31234"/>
    <lineage>
        <taxon>Eukaryota</taxon>
        <taxon>Metazoa</taxon>
        <taxon>Ecdysozoa</taxon>
        <taxon>Nematoda</taxon>
        <taxon>Chromadorea</taxon>
        <taxon>Rhabditida</taxon>
        <taxon>Rhabditina</taxon>
        <taxon>Rhabditomorpha</taxon>
        <taxon>Rhabditoidea</taxon>
        <taxon>Rhabditidae</taxon>
        <taxon>Peloderinae</taxon>
        <taxon>Caenorhabditis</taxon>
    </lineage>
</organism>
<comment type="caution">
    <text evidence="1">The sequence shown here is derived from an EMBL/GenBank/DDBJ whole genome shotgun (WGS) entry which is preliminary data.</text>
</comment>
<evidence type="ECO:0008006" key="3">
    <source>
        <dbReference type="Google" id="ProtNLM"/>
    </source>
</evidence>
<protein>
    <recommendedName>
        <fullName evidence="3">C2H2-type domain-containing protein</fullName>
    </recommendedName>
</protein>